<name>A0AAD7EE43_9AGAR</name>
<accession>A0AAD7EE43</accession>
<evidence type="ECO:0000313" key="3">
    <source>
        <dbReference type="Proteomes" id="UP001218218"/>
    </source>
</evidence>
<evidence type="ECO:0000313" key="1">
    <source>
        <dbReference type="EMBL" id="KAJ7300803.1"/>
    </source>
</evidence>
<comment type="caution">
    <text evidence="2">The sequence shown here is derived from an EMBL/GenBank/DDBJ whole genome shotgun (WGS) entry which is preliminary data.</text>
</comment>
<protein>
    <submittedName>
        <fullName evidence="2">Uncharacterized protein</fullName>
    </submittedName>
</protein>
<dbReference type="EMBL" id="JARIHO010000152">
    <property type="protein sequence ID" value="KAJ7300803.1"/>
    <property type="molecule type" value="Genomic_DNA"/>
</dbReference>
<dbReference type="AlphaFoldDB" id="A0AAD7EE43"/>
<organism evidence="2 3">
    <name type="scientific">Mycena albidolilacea</name>
    <dbReference type="NCBI Taxonomy" id="1033008"/>
    <lineage>
        <taxon>Eukaryota</taxon>
        <taxon>Fungi</taxon>
        <taxon>Dikarya</taxon>
        <taxon>Basidiomycota</taxon>
        <taxon>Agaricomycotina</taxon>
        <taxon>Agaricomycetes</taxon>
        <taxon>Agaricomycetidae</taxon>
        <taxon>Agaricales</taxon>
        <taxon>Marasmiineae</taxon>
        <taxon>Mycenaceae</taxon>
        <taxon>Mycena</taxon>
    </lineage>
</organism>
<sequence length="330" mass="36520">MFRLQVLSGSVGLAFSTTFFIRSRCTSTGLLRIKHCPCRRNFSVRAKLPSSSSPFCLSPSCKFSYSLSMSSSFSNTSADNGRSFFEHPSHADNMDFSLFHPRPAPLPPSPPPSLSARSTPEGFVLPVIPPIHEPLVVAIDPHGHRQLPRVSDAPLSVDDHRVLKLIRDSPVVAQKCYDCAEKAIDCSFTEAGIPCPPCAILGVPDCRWSDPHWFMENLRRKRDNYLLEERDELVKSVRENRLAPSLFQREFERAQSWFYSGAQGAISRFLVNSAATHDIAVRGYHALAAASTDPATLLRFLSLGSETGIHPIILQLVAERVQALFVAVSS</sequence>
<dbReference type="EMBL" id="JARIHO010000068">
    <property type="protein sequence ID" value="KAJ7314287.1"/>
    <property type="molecule type" value="Genomic_DNA"/>
</dbReference>
<dbReference type="Proteomes" id="UP001218218">
    <property type="component" value="Unassembled WGS sequence"/>
</dbReference>
<evidence type="ECO:0000313" key="2">
    <source>
        <dbReference type="EMBL" id="KAJ7314287.1"/>
    </source>
</evidence>
<reference evidence="2" key="1">
    <citation type="submission" date="2023-03" db="EMBL/GenBank/DDBJ databases">
        <title>Massive genome expansion in bonnet fungi (Mycena s.s.) driven by repeated elements and novel gene families across ecological guilds.</title>
        <authorList>
            <consortium name="Lawrence Berkeley National Laboratory"/>
            <person name="Harder C.B."/>
            <person name="Miyauchi S."/>
            <person name="Viragh M."/>
            <person name="Kuo A."/>
            <person name="Thoen E."/>
            <person name="Andreopoulos B."/>
            <person name="Lu D."/>
            <person name="Skrede I."/>
            <person name="Drula E."/>
            <person name="Henrissat B."/>
            <person name="Morin E."/>
            <person name="Kohler A."/>
            <person name="Barry K."/>
            <person name="LaButti K."/>
            <person name="Morin E."/>
            <person name="Salamov A."/>
            <person name="Lipzen A."/>
            <person name="Mereny Z."/>
            <person name="Hegedus B."/>
            <person name="Baldrian P."/>
            <person name="Stursova M."/>
            <person name="Weitz H."/>
            <person name="Taylor A."/>
            <person name="Grigoriev I.V."/>
            <person name="Nagy L.G."/>
            <person name="Martin F."/>
            <person name="Kauserud H."/>
        </authorList>
    </citation>
    <scope>NUCLEOTIDE SEQUENCE</scope>
    <source>
        <strain evidence="2">CBHHK002</strain>
    </source>
</reference>
<gene>
    <name evidence="2" type="ORF">DFH08DRAFT_1087401</name>
    <name evidence="1" type="ORF">DFH08DRAFT_946308</name>
</gene>
<proteinExistence type="predicted"/>
<keyword evidence="3" id="KW-1185">Reference proteome</keyword>